<protein>
    <submittedName>
        <fullName evidence="2">Uncharacterized protein</fullName>
    </submittedName>
</protein>
<sequence>MGGSGQSLAAKATVERRAAYLQSATRCGGVMVQLRLGERPKGQTESVSHQCTEAANHAAKYNRNRAGMPDRDKTIGRRERCKPLDSTAK</sequence>
<keyword evidence="3" id="KW-1185">Reference proteome</keyword>
<reference evidence="2" key="1">
    <citation type="journal article" date="2022" name="bioRxiv">
        <title>Sequencing and chromosome-scale assembly of the giantPleurodeles waltlgenome.</title>
        <authorList>
            <person name="Brown T."/>
            <person name="Elewa A."/>
            <person name="Iarovenko S."/>
            <person name="Subramanian E."/>
            <person name="Araus A.J."/>
            <person name="Petzold A."/>
            <person name="Susuki M."/>
            <person name="Suzuki K.-i.T."/>
            <person name="Hayashi T."/>
            <person name="Toyoda A."/>
            <person name="Oliveira C."/>
            <person name="Osipova E."/>
            <person name="Leigh N.D."/>
            <person name="Simon A."/>
            <person name="Yun M.H."/>
        </authorList>
    </citation>
    <scope>NUCLEOTIDE SEQUENCE</scope>
    <source>
        <strain evidence="2">20211129_DDA</strain>
        <tissue evidence="2">Liver</tissue>
    </source>
</reference>
<dbReference type="Proteomes" id="UP001066276">
    <property type="component" value="Chromosome 7"/>
</dbReference>
<evidence type="ECO:0000256" key="1">
    <source>
        <dbReference type="SAM" id="MobiDB-lite"/>
    </source>
</evidence>
<gene>
    <name evidence="2" type="ORF">NDU88_006871</name>
</gene>
<dbReference type="AlphaFoldDB" id="A0AAV7PPR0"/>
<organism evidence="2 3">
    <name type="scientific">Pleurodeles waltl</name>
    <name type="common">Iberian ribbed newt</name>
    <dbReference type="NCBI Taxonomy" id="8319"/>
    <lineage>
        <taxon>Eukaryota</taxon>
        <taxon>Metazoa</taxon>
        <taxon>Chordata</taxon>
        <taxon>Craniata</taxon>
        <taxon>Vertebrata</taxon>
        <taxon>Euteleostomi</taxon>
        <taxon>Amphibia</taxon>
        <taxon>Batrachia</taxon>
        <taxon>Caudata</taxon>
        <taxon>Salamandroidea</taxon>
        <taxon>Salamandridae</taxon>
        <taxon>Pleurodelinae</taxon>
        <taxon>Pleurodeles</taxon>
    </lineage>
</organism>
<proteinExistence type="predicted"/>
<comment type="caution">
    <text evidence="2">The sequence shown here is derived from an EMBL/GenBank/DDBJ whole genome shotgun (WGS) entry which is preliminary data.</text>
</comment>
<feature type="region of interest" description="Disordered" evidence="1">
    <location>
        <begin position="62"/>
        <end position="89"/>
    </location>
</feature>
<feature type="compositionally biased region" description="Basic and acidic residues" evidence="1">
    <location>
        <begin position="68"/>
        <end position="89"/>
    </location>
</feature>
<accession>A0AAV7PPR0</accession>
<evidence type="ECO:0000313" key="2">
    <source>
        <dbReference type="EMBL" id="KAJ1128493.1"/>
    </source>
</evidence>
<evidence type="ECO:0000313" key="3">
    <source>
        <dbReference type="Proteomes" id="UP001066276"/>
    </source>
</evidence>
<dbReference type="EMBL" id="JANPWB010000011">
    <property type="protein sequence ID" value="KAJ1128493.1"/>
    <property type="molecule type" value="Genomic_DNA"/>
</dbReference>
<name>A0AAV7PPR0_PLEWA</name>